<sequence>MYNVQRGKKRSLSLLKMGSQETRIKRLNKSKIFQTPHG</sequence>
<evidence type="ECO:0000313" key="1">
    <source>
        <dbReference type="EMBL" id="SIS72692.1"/>
    </source>
</evidence>
<name>A0A1N7LFT7_9BACT</name>
<accession>A0A1N7LFT7</accession>
<dbReference type="Proteomes" id="UP000186026">
    <property type="component" value="Unassembled WGS sequence"/>
</dbReference>
<keyword evidence="2" id="KW-1185">Reference proteome</keyword>
<protein>
    <submittedName>
        <fullName evidence="1">Uncharacterized protein</fullName>
    </submittedName>
</protein>
<proteinExistence type="predicted"/>
<reference evidence="2" key="1">
    <citation type="submission" date="2017-01" db="EMBL/GenBank/DDBJ databases">
        <authorList>
            <person name="Varghese N."/>
            <person name="Submissions S."/>
        </authorList>
    </citation>
    <scope>NUCLEOTIDE SEQUENCE [LARGE SCALE GENOMIC DNA]</scope>
    <source>
        <strain evidence="2">DSM 46698</strain>
    </source>
</reference>
<dbReference type="STRING" id="529505.SAMN05421761_103301"/>
<evidence type="ECO:0000313" key="2">
    <source>
        <dbReference type="Proteomes" id="UP000186026"/>
    </source>
</evidence>
<gene>
    <name evidence="1" type="ORF">SAMN05421761_103301</name>
</gene>
<organism evidence="1 2">
    <name type="scientific">Belliella pelovolcani</name>
    <dbReference type="NCBI Taxonomy" id="529505"/>
    <lineage>
        <taxon>Bacteria</taxon>
        <taxon>Pseudomonadati</taxon>
        <taxon>Bacteroidota</taxon>
        <taxon>Cytophagia</taxon>
        <taxon>Cytophagales</taxon>
        <taxon>Cyclobacteriaceae</taxon>
        <taxon>Belliella</taxon>
    </lineage>
</organism>
<dbReference type="AlphaFoldDB" id="A0A1N7LFT7"/>
<dbReference type="EMBL" id="FTOP01000003">
    <property type="protein sequence ID" value="SIS72692.1"/>
    <property type="molecule type" value="Genomic_DNA"/>
</dbReference>